<reference evidence="5 6" key="1">
    <citation type="submission" date="2024-02" db="EMBL/GenBank/DDBJ databases">
        <title>Deinococcus xinjiangensis NBRC 107630.</title>
        <authorList>
            <person name="Ichikawa N."/>
            <person name="Katano-Makiyama Y."/>
            <person name="Hidaka K."/>
        </authorList>
    </citation>
    <scope>NUCLEOTIDE SEQUENCE [LARGE SCALE GENOMIC DNA]</scope>
    <source>
        <strain evidence="5 6">NBRC 107630</strain>
    </source>
</reference>
<dbReference type="Proteomes" id="UP001458946">
    <property type="component" value="Unassembled WGS sequence"/>
</dbReference>
<protein>
    <recommendedName>
        <fullName evidence="4">HTH tetR-type domain-containing protein</fullName>
    </recommendedName>
</protein>
<evidence type="ECO:0000256" key="2">
    <source>
        <dbReference type="PROSITE-ProRule" id="PRU00335"/>
    </source>
</evidence>
<keyword evidence="1 2" id="KW-0238">DNA-binding</keyword>
<dbReference type="EMBL" id="BAABRN010000016">
    <property type="protein sequence ID" value="GAA5501978.1"/>
    <property type="molecule type" value="Genomic_DNA"/>
</dbReference>
<dbReference type="PROSITE" id="PS50977">
    <property type="entry name" value="HTH_TETR_2"/>
    <property type="match status" value="1"/>
</dbReference>
<feature type="DNA-binding region" description="H-T-H motif" evidence="2">
    <location>
        <begin position="41"/>
        <end position="60"/>
    </location>
</feature>
<dbReference type="PRINTS" id="PR00455">
    <property type="entry name" value="HTHTETR"/>
</dbReference>
<dbReference type="Gene3D" id="1.10.357.10">
    <property type="entry name" value="Tetracycline Repressor, domain 2"/>
    <property type="match status" value="1"/>
</dbReference>
<evidence type="ECO:0000256" key="3">
    <source>
        <dbReference type="SAM" id="MobiDB-lite"/>
    </source>
</evidence>
<dbReference type="SUPFAM" id="SSF46689">
    <property type="entry name" value="Homeodomain-like"/>
    <property type="match status" value="1"/>
</dbReference>
<dbReference type="InterPro" id="IPR050109">
    <property type="entry name" value="HTH-type_TetR-like_transc_reg"/>
</dbReference>
<dbReference type="PANTHER" id="PTHR30055">
    <property type="entry name" value="HTH-TYPE TRANSCRIPTIONAL REGULATOR RUTR"/>
    <property type="match status" value="1"/>
</dbReference>
<evidence type="ECO:0000259" key="4">
    <source>
        <dbReference type="PROSITE" id="PS50977"/>
    </source>
</evidence>
<organism evidence="5 6">
    <name type="scientific">Deinococcus xinjiangensis</name>
    <dbReference type="NCBI Taxonomy" id="457454"/>
    <lineage>
        <taxon>Bacteria</taxon>
        <taxon>Thermotogati</taxon>
        <taxon>Deinococcota</taxon>
        <taxon>Deinococci</taxon>
        <taxon>Deinococcales</taxon>
        <taxon>Deinococcaceae</taxon>
        <taxon>Deinococcus</taxon>
    </lineage>
</organism>
<sequence>MATESSRPIRARNPEEKQQRRSEILKAAERLWENTPYSELSMNQVAREAKLAKGTLYLYYDTKEELFLSLLNEHLQAWFTDVQDLIKAQPVTSAAQITDVLVASLRPHLSLRRLILLLSTVLERNIKPDSSTEFRRLVRRNLHDISQQLDLPPEVTFRILSHLYALVLGWHEASEAKSISYPANDQEKPKYERPDFETEIALALRAIVPVLMAEQTS</sequence>
<evidence type="ECO:0000256" key="1">
    <source>
        <dbReference type="ARBA" id="ARBA00023125"/>
    </source>
</evidence>
<dbReference type="Pfam" id="PF00440">
    <property type="entry name" value="TetR_N"/>
    <property type="match status" value="1"/>
</dbReference>
<proteinExistence type="predicted"/>
<comment type="caution">
    <text evidence="5">The sequence shown here is derived from an EMBL/GenBank/DDBJ whole genome shotgun (WGS) entry which is preliminary data.</text>
</comment>
<accession>A0ABP9VD38</accession>
<dbReference type="RefSeq" id="WP_353541948.1">
    <property type="nucleotide sequence ID" value="NZ_BAABRN010000016.1"/>
</dbReference>
<evidence type="ECO:0000313" key="5">
    <source>
        <dbReference type="EMBL" id="GAA5501978.1"/>
    </source>
</evidence>
<feature type="domain" description="HTH tetR-type" evidence="4">
    <location>
        <begin position="18"/>
        <end position="78"/>
    </location>
</feature>
<dbReference type="Pfam" id="PF17929">
    <property type="entry name" value="TetR_C_34"/>
    <property type="match status" value="1"/>
</dbReference>
<dbReference type="InterPro" id="IPR041483">
    <property type="entry name" value="TetR_C_34"/>
</dbReference>
<dbReference type="InterPro" id="IPR001647">
    <property type="entry name" value="HTH_TetR"/>
</dbReference>
<feature type="region of interest" description="Disordered" evidence="3">
    <location>
        <begin position="1"/>
        <end position="20"/>
    </location>
</feature>
<keyword evidence="6" id="KW-1185">Reference proteome</keyword>
<evidence type="ECO:0000313" key="6">
    <source>
        <dbReference type="Proteomes" id="UP001458946"/>
    </source>
</evidence>
<gene>
    <name evidence="5" type="ORF">Dxin01_01717</name>
</gene>
<dbReference type="PANTHER" id="PTHR30055:SF178">
    <property type="entry name" value="POSSIBLE TRANSCRIPTIONAL REGULATORY PROTEIN"/>
    <property type="match status" value="1"/>
</dbReference>
<dbReference type="InterPro" id="IPR009057">
    <property type="entry name" value="Homeodomain-like_sf"/>
</dbReference>
<name>A0ABP9VD38_9DEIO</name>